<proteinExistence type="predicted"/>
<dbReference type="AlphaFoldDB" id="A0A2P2IWA6"/>
<dbReference type="EMBL" id="GGEC01005005">
    <property type="protein sequence ID" value="MBW85488.1"/>
    <property type="molecule type" value="Transcribed_RNA"/>
</dbReference>
<evidence type="ECO:0000313" key="1">
    <source>
        <dbReference type="EMBL" id="MBW85488.1"/>
    </source>
</evidence>
<name>A0A2P2IWA6_RHIMU</name>
<sequence length="33" mass="3876">MQYLTLWYSFPTSFTILQTSAVFSSMVQLITDR</sequence>
<protein>
    <submittedName>
        <fullName evidence="1">Putative alkaline/neutral invertase F</fullName>
    </submittedName>
</protein>
<organism evidence="1">
    <name type="scientific">Rhizophora mucronata</name>
    <name type="common">Asiatic mangrove</name>
    <dbReference type="NCBI Taxonomy" id="61149"/>
    <lineage>
        <taxon>Eukaryota</taxon>
        <taxon>Viridiplantae</taxon>
        <taxon>Streptophyta</taxon>
        <taxon>Embryophyta</taxon>
        <taxon>Tracheophyta</taxon>
        <taxon>Spermatophyta</taxon>
        <taxon>Magnoliopsida</taxon>
        <taxon>eudicotyledons</taxon>
        <taxon>Gunneridae</taxon>
        <taxon>Pentapetalae</taxon>
        <taxon>rosids</taxon>
        <taxon>fabids</taxon>
        <taxon>Malpighiales</taxon>
        <taxon>Rhizophoraceae</taxon>
        <taxon>Rhizophora</taxon>
    </lineage>
</organism>
<reference evidence="1" key="1">
    <citation type="submission" date="2018-02" db="EMBL/GenBank/DDBJ databases">
        <title>Rhizophora mucronata_Transcriptome.</title>
        <authorList>
            <person name="Meera S.P."/>
            <person name="Sreeshan A."/>
            <person name="Augustine A."/>
        </authorList>
    </citation>
    <scope>NUCLEOTIDE SEQUENCE</scope>
    <source>
        <tissue evidence="1">Leaf</tissue>
    </source>
</reference>
<accession>A0A2P2IWA6</accession>